<sequence>MTSSRPVITPANASRLKRVGRLGPELKAAISGQRLAFSPQGSGVLALASGGTPLRWWDVGTLPDGLGRIHEPRFEVEVAVLPDAEHIVTVAPASLSPAGLWRPRLVSLSTKDGTLTREHHLSNAVTRLAMSSGGEWLLLIPLEGDAPLVWDVKTWRPRCELAPMDMGVSVSSCALSPDGRFAAATFSPDNRSAGNLWLWEVREGAQPVTLSIGASSVWSLAFHPTQPLLVVGGNTEEVAVVDLGQRRLVKVLTGFNGYACNLGFNPQGDLLAVSWDGRGFGVHRFDTGEALFHASDGDDLHTSDALFSPDGRLVAWGQGDGTVGLWGVED</sequence>
<dbReference type="InterPro" id="IPR001680">
    <property type="entry name" value="WD40_rpt"/>
</dbReference>
<keyword evidence="1" id="KW-0853">WD repeat</keyword>
<dbReference type="Gene3D" id="2.130.10.10">
    <property type="entry name" value="YVTN repeat-like/Quinoprotein amine dehydrogenase"/>
    <property type="match status" value="2"/>
</dbReference>
<dbReference type="PROSITE" id="PS50082">
    <property type="entry name" value="WD_REPEATS_2"/>
    <property type="match status" value="1"/>
</dbReference>
<name>A0ABX7MYW5_9BACT</name>
<proteinExistence type="predicted"/>
<keyword evidence="3" id="KW-1185">Reference proteome</keyword>
<dbReference type="EMBL" id="CP071091">
    <property type="protein sequence ID" value="QSQ10687.1"/>
    <property type="molecule type" value="Genomic_DNA"/>
</dbReference>
<evidence type="ECO:0000313" key="3">
    <source>
        <dbReference type="Proteomes" id="UP000663090"/>
    </source>
</evidence>
<dbReference type="SMART" id="SM00320">
    <property type="entry name" value="WD40"/>
    <property type="match status" value="4"/>
</dbReference>
<dbReference type="InterPro" id="IPR011047">
    <property type="entry name" value="Quinoprotein_ADH-like_sf"/>
</dbReference>
<gene>
    <name evidence="2" type="ORF">JY572_19770</name>
</gene>
<dbReference type="InterPro" id="IPR015943">
    <property type="entry name" value="WD40/YVTN_repeat-like_dom_sf"/>
</dbReference>
<dbReference type="PANTHER" id="PTHR19879:SF9">
    <property type="entry name" value="TRANSCRIPTION INITIATION FACTOR TFIID SUBUNIT 5"/>
    <property type="match status" value="1"/>
</dbReference>
<feature type="repeat" description="WD" evidence="1">
    <location>
        <begin position="307"/>
        <end position="330"/>
    </location>
</feature>
<dbReference type="Pfam" id="PF00400">
    <property type="entry name" value="WD40"/>
    <property type="match status" value="1"/>
</dbReference>
<evidence type="ECO:0000313" key="2">
    <source>
        <dbReference type="EMBL" id="QSQ10687.1"/>
    </source>
</evidence>
<dbReference type="Proteomes" id="UP000663090">
    <property type="component" value="Chromosome"/>
</dbReference>
<accession>A0ABX7MYW5</accession>
<evidence type="ECO:0000256" key="1">
    <source>
        <dbReference type="PROSITE-ProRule" id="PRU00221"/>
    </source>
</evidence>
<evidence type="ECO:0008006" key="4">
    <source>
        <dbReference type="Google" id="ProtNLM"/>
    </source>
</evidence>
<dbReference type="SUPFAM" id="SSF50998">
    <property type="entry name" value="Quinoprotein alcohol dehydrogenase-like"/>
    <property type="match status" value="1"/>
</dbReference>
<dbReference type="RefSeq" id="WP_206712456.1">
    <property type="nucleotide sequence ID" value="NZ_CP071091.1"/>
</dbReference>
<organism evidence="2 3">
    <name type="scientific">Myxococcus landrumensis</name>
    <dbReference type="NCBI Taxonomy" id="2813577"/>
    <lineage>
        <taxon>Bacteria</taxon>
        <taxon>Pseudomonadati</taxon>
        <taxon>Myxococcota</taxon>
        <taxon>Myxococcia</taxon>
        <taxon>Myxococcales</taxon>
        <taxon>Cystobacterineae</taxon>
        <taxon>Myxococcaceae</taxon>
        <taxon>Myxococcus</taxon>
    </lineage>
</organism>
<reference evidence="2 3" key="1">
    <citation type="submission" date="2021-02" db="EMBL/GenBank/DDBJ databases">
        <title>De Novo genome assembly of isolated myxobacteria.</title>
        <authorList>
            <person name="Stevens D.C."/>
        </authorList>
    </citation>
    <scope>NUCLEOTIDE SEQUENCE [LARGE SCALE GENOMIC DNA]</scope>
    <source>
        <strain evidence="2 3">SCHIC003</strain>
    </source>
</reference>
<protein>
    <recommendedName>
        <fullName evidence="4">WD40 repeat domain-containing protein</fullName>
    </recommendedName>
</protein>
<dbReference type="PANTHER" id="PTHR19879">
    <property type="entry name" value="TRANSCRIPTION INITIATION FACTOR TFIID"/>
    <property type="match status" value="1"/>
</dbReference>
<dbReference type="PROSITE" id="PS50294">
    <property type="entry name" value="WD_REPEATS_REGION"/>
    <property type="match status" value="1"/>
</dbReference>